<feature type="transmembrane region" description="Helical" evidence="1">
    <location>
        <begin position="201"/>
        <end position="221"/>
    </location>
</feature>
<feature type="transmembrane region" description="Helical" evidence="1">
    <location>
        <begin position="54"/>
        <end position="76"/>
    </location>
</feature>
<keyword evidence="3" id="KW-1185">Reference proteome</keyword>
<dbReference type="Pfam" id="PF13347">
    <property type="entry name" value="MFS_2"/>
    <property type="match status" value="1"/>
</dbReference>
<dbReference type="InterPro" id="IPR036259">
    <property type="entry name" value="MFS_trans_sf"/>
</dbReference>
<evidence type="ECO:0000256" key="1">
    <source>
        <dbReference type="SAM" id="Phobius"/>
    </source>
</evidence>
<feature type="transmembrane region" description="Helical" evidence="1">
    <location>
        <begin position="284"/>
        <end position="303"/>
    </location>
</feature>
<keyword evidence="1" id="KW-0472">Membrane</keyword>
<organism evidence="2 3">
    <name type="scientific">Ruminococcus albus SY3</name>
    <dbReference type="NCBI Taxonomy" id="1341156"/>
    <lineage>
        <taxon>Bacteria</taxon>
        <taxon>Bacillati</taxon>
        <taxon>Bacillota</taxon>
        <taxon>Clostridia</taxon>
        <taxon>Eubacteriales</taxon>
        <taxon>Oscillospiraceae</taxon>
        <taxon>Ruminococcus</taxon>
    </lineage>
</organism>
<dbReference type="AlphaFoldDB" id="A0A011UIX0"/>
<dbReference type="EMBL" id="JEOB01000001">
    <property type="protein sequence ID" value="EXM40614.1"/>
    <property type="molecule type" value="Genomic_DNA"/>
</dbReference>
<protein>
    <submittedName>
        <fullName evidence="2">Sodium:solute symporter</fullName>
    </submittedName>
</protein>
<feature type="transmembrane region" description="Helical" evidence="1">
    <location>
        <begin position="315"/>
        <end position="336"/>
    </location>
</feature>
<name>A0A011UIX0_RUMAL</name>
<dbReference type="GO" id="GO:0015293">
    <property type="term" value="F:symporter activity"/>
    <property type="evidence" value="ECO:0007669"/>
    <property type="project" value="InterPro"/>
</dbReference>
<feature type="transmembrane region" description="Helical" evidence="1">
    <location>
        <begin position="12"/>
        <end position="34"/>
    </location>
</feature>
<dbReference type="InterPro" id="IPR039672">
    <property type="entry name" value="MFS_2"/>
</dbReference>
<feature type="transmembrane region" description="Helical" evidence="1">
    <location>
        <begin position="386"/>
        <end position="407"/>
    </location>
</feature>
<reference evidence="2 3" key="1">
    <citation type="submission" date="2013-06" db="EMBL/GenBank/DDBJ databases">
        <title>Rumen cellulosomics: divergent fiber-degrading strategies revealed by comparative genome-wide analysis of six Ruminococcal strains.</title>
        <authorList>
            <person name="Dassa B."/>
            <person name="Borovok I."/>
            <person name="Lamed R."/>
            <person name="Flint H."/>
            <person name="Yeoman C.J."/>
            <person name="White B."/>
            <person name="Bayer E.A."/>
        </authorList>
    </citation>
    <scope>NUCLEOTIDE SEQUENCE [LARGE SCALE GENOMIC DNA]</scope>
    <source>
        <strain evidence="2 3">SY3</strain>
    </source>
</reference>
<dbReference type="PANTHER" id="PTHR11328">
    <property type="entry name" value="MAJOR FACILITATOR SUPERFAMILY DOMAIN-CONTAINING PROTEIN"/>
    <property type="match status" value="1"/>
</dbReference>
<dbReference type="GO" id="GO:0005886">
    <property type="term" value="C:plasma membrane"/>
    <property type="evidence" value="ECO:0007669"/>
    <property type="project" value="TreeGrafter"/>
</dbReference>
<dbReference type="Gene3D" id="1.20.1250.20">
    <property type="entry name" value="MFS general substrate transporter like domains"/>
    <property type="match status" value="2"/>
</dbReference>
<dbReference type="PANTHER" id="PTHR11328:SF24">
    <property type="entry name" value="MAJOR FACILITATOR SUPERFAMILY (MFS) PROFILE DOMAIN-CONTAINING PROTEIN"/>
    <property type="match status" value="1"/>
</dbReference>
<dbReference type="SUPFAM" id="SSF103473">
    <property type="entry name" value="MFS general substrate transporter"/>
    <property type="match status" value="1"/>
</dbReference>
<sequence>MENKKIASNKILWIFAIGQLGWSTLAGIITNWLVKFYEPDKLPEGHSYFIPQGRIVLGLLTAMGVIAAAGRIFDAVTDPYIAGKSDGFKHRLGRRIPFMRVAAIPFGVMTVLIFTLPFKGESYGNFGLLFLFCMLFYLCMTAYCTPYNALIPELGRTQETRINLSTYISVTYFFGSGISYLVPNIAGIFSGAMGYTNSFRLTVGILSAIAVVCMLVPAFLIDENAYADTTPTEGTAFGSLMATFKNGDFRTFVASDIFYWIGLTMFQTGLPFYITTLLGLKETWAFPMFAAMTFFSLLCYAPVNIFAKKMGKKKLIAFAFMFFSVTFLVTSLAGILPIPGVAYGFIIAALAAVPMAILGILPQAVVADISEADKIETGESRQGMFYAARTFAFKMGQSLAMLLFTSIKTINSDVPSGESGYGLGLRITAILATVLCLIGGIIFFRYNEKDVIAKLESTNKEG</sequence>
<feature type="transmembrane region" description="Helical" evidence="1">
    <location>
        <begin position="427"/>
        <end position="446"/>
    </location>
</feature>
<dbReference type="GO" id="GO:0008643">
    <property type="term" value="P:carbohydrate transport"/>
    <property type="evidence" value="ECO:0007669"/>
    <property type="project" value="InterPro"/>
</dbReference>
<evidence type="ECO:0000313" key="3">
    <source>
        <dbReference type="Proteomes" id="UP000021369"/>
    </source>
</evidence>
<feature type="transmembrane region" description="Helical" evidence="1">
    <location>
        <begin position="257"/>
        <end position="278"/>
    </location>
</feature>
<dbReference type="Proteomes" id="UP000021369">
    <property type="component" value="Unassembled WGS sequence"/>
</dbReference>
<comment type="caution">
    <text evidence="2">The sequence shown here is derived from an EMBL/GenBank/DDBJ whole genome shotgun (WGS) entry which is preliminary data.</text>
</comment>
<dbReference type="PATRIC" id="fig|1341156.4.peg.135"/>
<gene>
    <name evidence="2" type="ORF">RASY3_02060</name>
</gene>
<evidence type="ECO:0000313" key="2">
    <source>
        <dbReference type="EMBL" id="EXM40614.1"/>
    </source>
</evidence>
<feature type="transmembrane region" description="Helical" evidence="1">
    <location>
        <begin position="342"/>
        <end position="365"/>
    </location>
</feature>
<keyword evidence="1" id="KW-0812">Transmembrane</keyword>
<feature type="transmembrane region" description="Helical" evidence="1">
    <location>
        <begin position="97"/>
        <end position="116"/>
    </location>
</feature>
<feature type="transmembrane region" description="Helical" evidence="1">
    <location>
        <begin position="128"/>
        <end position="150"/>
    </location>
</feature>
<dbReference type="RefSeq" id="WP_037284714.1">
    <property type="nucleotide sequence ID" value="NZ_JEOB01000001.1"/>
</dbReference>
<dbReference type="OrthoDB" id="9764596at2"/>
<feature type="transmembrane region" description="Helical" evidence="1">
    <location>
        <begin position="162"/>
        <end position="181"/>
    </location>
</feature>
<proteinExistence type="predicted"/>
<keyword evidence="1" id="KW-1133">Transmembrane helix</keyword>
<accession>A0A011UIX0</accession>